<dbReference type="RefSeq" id="XP_046067069.1">
    <property type="nucleotide sequence ID" value="XM_046218717.1"/>
</dbReference>
<dbReference type="AlphaFoldDB" id="A0AAD4KGZ7"/>
<evidence type="ECO:0000313" key="3">
    <source>
        <dbReference type="EMBL" id="KAH8690873.1"/>
    </source>
</evidence>
<dbReference type="PIRSF" id="PIRSF029171">
    <property type="entry name" value="Esterase_LipA"/>
    <property type="match status" value="1"/>
</dbReference>
<dbReference type="Pfam" id="PF03583">
    <property type="entry name" value="LIP"/>
    <property type="match status" value="1"/>
</dbReference>
<dbReference type="SUPFAM" id="SSF53474">
    <property type="entry name" value="alpha/beta-Hydrolases"/>
    <property type="match status" value="1"/>
</dbReference>
<evidence type="ECO:0000256" key="2">
    <source>
        <dbReference type="PIRNR" id="PIRNR029171"/>
    </source>
</evidence>
<comment type="caution">
    <text evidence="3">The sequence shown here is derived from an EMBL/GenBank/DDBJ whole genome shotgun (WGS) entry which is preliminary data.</text>
</comment>
<proteinExistence type="inferred from homology"/>
<accession>A0AAD4KGZ7</accession>
<keyword evidence="1" id="KW-0378">Hydrolase</keyword>
<dbReference type="GeneID" id="70249004"/>
<dbReference type="InterPro" id="IPR005152">
    <property type="entry name" value="Lipase_secreted"/>
</dbReference>
<comment type="similarity">
    <text evidence="2">Belongs to the AB hydrolase superfamily. Lipase family.</text>
</comment>
<organism evidence="3 4">
    <name type="scientific">Talaromyces proteolyticus</name>
    <dbReference type="NCBI Taxonomy" id="1131652"/>
    <lineage>
        <taxon>Eukaryota</taxon>
        <taxon>Fungi</taxon>
        <taxon>Dikarya</taxon>
        <taxon>Ascomycota</taxon>
        <taxon>Pezizomycotina</taxon>
        <taxon>Eurotiomycetes</taxon>
        <taxon>Eurotiomycetidae</taxon>
        <taxon>Eurotiales</taxon>
        <taxon>Trichocomaceae</taxon>
        <taxon>Talaromyces</taxon>
        <taxon>Talaromyces sect. Bacilispori</taxon>
    </lineage>
</organism>
<dbReference type="PANTHER" id="PTHR34853:SF5">
    <property type="entry name" value="LIP-DOMAIN-CONTAINING PROTEIN-RELATED"/>
    <property type="match status" value="1"/>
</dbReference>
<protein>
    <submittedName>
        <fullName evidence="3">Secretory lipase-domain-containing protein</fullName>
    </submittedName>
</protein>
<dbReference type="PANTHER" id="PTHR34853">
    <property type="match status" value="1"/>
</dbReference>
<dbReference type="GO" id="GO:0016042">
    <property type="term" value="P:lipid catabolic process"/>
    <property type="evidence" value="ECO:0007669"/>
    <property type="project" value="UniProtKB-UniRule"/>
</dbReference>
<evidence type="ECO:0000313" key="4">
    <source>
        <dbReference type="Proteomes" id="UP001201262"/>
    </source>
</evidence>
<dbReference type="GO" id="GO:0004806">
    <property type="term" value="F:triacylglycerol lipase activity"/>
    <property type="evidence" value="ECO:0007669"/>
    <property type="project" value="UniProtKB-UniRule"/>
</dbReference>
<dbReference type="InterPro" id="IPR029058">
    <property type="entry name" value="AB_hydrolase_fold"/>
</dbReference>
<name>A0AAD4KGZ7_9EURO</name>
<dbReference type="Gene3D" id="3.40.50.1820">
    <property type="entry name" value="alpha/beta hydrolase"/>
    <property type="match status" value="1"/>
</dbReference>
<keyword evidence="4" id="KW-1185">Reference proteome</keyword>
<dbReference type="Proteomes" id="UP001201262">
    <property type="component" value="Unassembled WGS sequence"/>
</dbReference>
<reference evidence="3" key="1">
    <citation type="submission" date="2021-12" db="EMBL/GenBank/DDBJ databases">
        <title>Convergent genome expansion in fungi linked to evolution of root-endophyte symbiosis.</title>
        <authorList>
            <consortium name="DOE Joint Genome Institute"/>
            <person name="Ke Y.-H."/>
            <person name="Bonito G."/>
            <person name="Liao H.-L."/>
            <person name="Looney B."/>
            <person name="Rojas-Flechas A."/>
            <person name="Nash J."/>
            <person name="Hameed K."/>
            <person name="Schadt C."/>
            <person name="Martin F."/>
            <person name="Crous P.W."/>
            <person name="Miettinen O."/>
            <person name="Magnuson J.K."/>
            <person name="Labbe J."/>
            <person name="Jacobson D."/>
            <person name="Doktycz M.J."/>
            <person name="Veneault-Fourrey C."/>
            <person name="Kuo A."/>
            <person name="Mondo S."/>
            <person name="Calhoun S."/>
            <person name="Riley R."/>
            <person name="Ohm R."/>
            <person name="LaButti K."/>
            <person name="Andreopoulos B."/>
            <person name="Pangilinan J."/>
            <person name="Nolan M."/>
            <person name="Tritt A."/>
            <person name="Clum A."/>
            <person name="Lipzen A."/>
            <person name="Daum C."/>
            <person name="Barry K."/>
            <person name="Grigoriev I.V."/>
            <person name="Vilgalys R."/>
        </authorList>
    </citation>
    <scope>NUCLEOTIDE SEQUENCE</scope>
    <source>
        <strain evidence="3">PMI_201</strain>
    </source>
</reference>
<evidence type="ECO:0000256" key="1">
    <source>
        <dbReference type="ARBA" id="ARBA00022801"/>
    </source>
</evidence>
<dbReference type="Gene3D" id="1.10.260.130">
    <property type="match status" value="1"/>
</dbReference>
<dbReference type="EMBL" id="JAJTJA010000013">
    <property type="protein sequence ID" value="KAH8690873.1"/>
    <property type="molecule type" value="Genomic_DNA"/>
</dbReference>
<gene>
    <name evidence="3" type="ORF">BGW36DRAFT_401203</name>
</gene>
<sequence>MIIKSLIVAGYESEAPGTILAYRAPPGGIAAFSAATVNLDAAWQVLYRTTDSFGNASATVTTILIPHNADYTKLLSYQVAEDAADPNCAPSYAFQKSAATDGALGLILPQAELLLIETALARGWVVTVPDHLGPKSTFLANNLSGHAVLDNVRAALASSKFTKISTDPTITLWGYSGGSLASGFAAELHASYAPELKIAGAALGGTVPLILPVINQTNKGAFTGLIPAGIMGLSNEYPSIAQLLQEYLLPAKKAEFNKAASKCLTGDIIEYLGQDVYSYVSDPGIFETPAALQVLNANNMGQHAPTIPLLVYKSINDEISNVTYTDDLVSYYCNAGTSVEYKKDYLSEHGTMAVLGAPDAIMWLEDRMRGVPVDSKCTTSSTFTSLLDPNTLVLLGEVLVNSLLDLLGAPVGPIMIG</sequence>